<keyword evidence="1" id="KW-1133">Transmembrane helix</keyword>
<dbReference type="KEGG" id="apj:APJL_2050"/>
<dbReference type="Proteomes" id="UP000008547">
    <property type="component" value="Chromosome"/>
</dbReference>
<dbReference type="AlphaFoldDB" id="B0BU28"/>
<organism evidence="2 3">
    <name type="scientific">Actinobacillus pleuropneumoniae serotype 3 (strain JL03)</name>
    <dbReference type="NCBI Taxonomy" id="434271"/>
    <lineage>
        <taxon>Bacteria</taxon>
        <taxon>Pseudomonadati</taxon>
        <taxon>Pseudomonadota</taxon>
        <taxon>Gammaproteobacteria</taxon>
        <taxon>Pasteurellales</taxon>
        <taxon>Pasteurellaceae</taxon>
        <taxon>Actinobacillus</taxon>
    </lineage>
</organism>
<evidence type="ECO:0000313" key="2">
    <source>
        <dbReference type="EMBL" id="ABY70595.1"/>
    </source>
</evidence>
<gene>
    <name evidence="2" type="ordered locus">APJL_2050</name>
</gene>
<proteinExistence type="predicted"/>
<accession>B0BU28</accession>
<sequence length="56" mass="6022">MIGIIIQQRLLLGFSCVLFVLGITFSLNIIGNPSMNLISYIGAMLAAVGDKLLVKK</sequence>
<keyword evidence="1" id="KW-0812">Transmembrane</keyword>
<keyword evidence="1" id="KW-0472">Membrane</keyword>
<protein>
    <submittedName>
        <fullName evidence="2">Uncharacterized protein</fullName>
    </submittedName>
</protein>
<name>B0BU28_ACTPJ</name>
<evidence type="ECO:0000313" key="3">
    <source>
        <dbReference type="Proteomes" id="UP000008547"/>
    </source>
</evidence>
<dbReference type="HOGENOM" id="CLU_3003694_0_0_6"/>
<dbReference type="EMBL" id="CP000687">
    <property type="protein sequence ID" value="ABY70595.1"/>
    <property type="molecule type" value="Genomic_DNA"/>
</dbReference>
<feature type="transmembrane region" description="Helical" evidence="1">
    <location>
        <begin position="12"/>
        <end position="31"/>
    </location>
</feature>
<evidence type="ECO:0000256" key="1">
    <source>
        <dbReference type="SAM" id="Phobius"/>
    </source>
</evidence>
<reference evidence="2 3" key="1">
    <citation type="journal article" date="2008" name="PLoS ONE">
        <title>Genome biology of Actinobacillus pleuropneumoniae JL03, an isolate of serotype 3 prevalent in China.</title>
        <authorList>
            <person name="Xu Z."/>
            <person name="Zhou Y."/>
            <person name="Li L."/>
            <person name="Zhou R."/>
            <person name="Xiao S."/>
            <person name="Wan Y."/>
            <person name="Zhang S."/>
            <person name="Wang K."/>
            <person name="Li W."/>
            <person name="Li L."/>
            <person name="Jin H."/>
            <person name="Kang M."/>
            <person name="Dalai B."/>
            <person name="Li T."/>
            <person name="Liu L."/>
            <person name="Cheng Y."/>
            <person name="Zhang L."/>
            <person name="Xu T."/>
            <person name="Zheng H."/>
            <person name="Pu S."/>
            <person name="Wang B."/>
            <person name="Gu W."/>
            <person name="Zhang X.L."/>
            <person name="Zhu G.-F."/>
            <person name="Wang S."/>
            <person name="Zhao G.-P."/>
            <person name="Chen H."/>
        </authorList>
    </citation>
    <scope>NUCLEOTIDE SEQUENCE [LARGE SCALE GENOMIC DNA]</scope>
    <source>
        <strain evidence="2 3">JL03</strain>
    </source>
</reference>